<dbReference type="EMBL" id="JAOYFB010000002">
    <property type="protein sequence ID" value="KAK4008310.1"/>
    <property type="molecule type" value="Genomic_DNA"/>
</dbReference>
<keyword evidence="2" id="KW-1185">Reference proteome</keyword>
<protein>
    <submittedName>
        <fullName evidence="1">Uncharacterized protein</fullName>
    </submittedName>
</protein>
<evidence type="ECO:0000313" key="2">
    <source>
        <dbReference type="Proteomes" id="UP001234178"/>
    </source>
</evidence>
<sequence>MAIVLYTAVQTHALINVGQLQTNTNNEHDISVALMKPSPVICERTNNHDDDLIHYVFGQAHLAATS</sequence>
<dbReference type="Proteomes" id="UP001234178">
    <property type="component" value="Unassembled WGS sequence"/>
</dbReference>
<gene>
    <name evidence="1" type="ORF">OUZ56_013454</name>
</gene>
<evidence type="ECO:0000313" key="1">
    <source>
        <dbReference type="EMBL" id="KAK4008310.1"/>
    </source>
</evidence>
<proteinExistence type="predicted"/>
<reference evidence="1 2" key="1">
    <citation type="journal article" date="2023" name="Nucleic Acids Res.">
        <title>The hologenome of Daphnia magna reveals possible DNA methylation and microbiome-mediated evolution of the host genome.</title>
        <authorList>
            <person name="Chaturvedi A."/>
            <person name="Li X."/>
            <person name="Dhandapani V."/>
            <person name="Marshall H."/>
            <person name="Kissane S."/>
            <person name="Cuenca-Cambronero M."/>
            <person name="Asole G."/>
            <person name="Calvet F."/>
            <person name="Ruiz-Romero M."/>
            <person name="Marangio P."/>
            <person name="Guigo R."/>
            <person name="Rago D."/>
            <person name="Mirbahai L."/>
            <person name="Eastwood N."/>
            <person name="Colbourne J.K."/>
            <person name="Zhou J."/>
            <person name="Mallon E."/>
            <person name="Orsini L."/>
        </authorList>
    </citation>
    <scope>NUCLEOTIDE SEQUENCE [LARGE SCALE GENOMIC DNA]</scope>
    <source>
        <strain evidence="1">LRV0_1</strain>
    </source>
</reference>
<accession>A0ABQ9Z5X7</accession>
<organism evidence="1 2">
    <name type="scientific">Daphnia magna</name>
    <dbReference type="NCBI Taxonomy" id="35525"/>
    <lineage>
        <taxon>Eukaryota</taxon>
        <taxon>Metazoa</taxon>
        <taxon>Ecdysozoa</taxon>
        <taxon>Arthropoda</taxon>
        <taxon>Crustacea</taxon>
        <taxon>Branchiopoda</taxon>
        <taxon>Diplostraca</taxon>
        <taxon>Cladocera</taxon>
        <taxon>Anomopoda</taxon>
        <taxon>Daphniidae</taxon>
        <taxon>Daphnia</taxon>
    </lineage>
</organism>
<comment type="caution">
    <text evidence="1">The sequence shown here is derived from an EMBL/GenBank/DDBJ whole genome shotgun (WGS) entry which is preliminary data.</text>
</comment>
<name>A0ABQ9Z5X7_9CRUS</name>